<dbReference type="Proteomes" id="UP000198638">
    <property type="component" value="Unassembled WGS sequence"/>
</dbReference>
<keyword evidence="1" id="KW-0812">Transmembrane</keyword>
<feature type="transmembrane region" description="Helical" evidence="1">
    <location>
        <begin position="101"/>
        <end position="121"/>
    </location>
</feature>
<dbReference type="AlphaFoldDB" id="A0A1H4FZH4"/>
<dbReference type="RefSeq" id="WP_090535103.1">
    <property type="nucleotide sequence ID" value="NZ_FNRQ01000005.1"/>
</dbReference>
<proteinExistence type="predicted"/>
<feature type="transmembrane region" description="Helical" evidence="1">
    <location>
        <begin position="72"/>
        <end position="95"/>
    </location>
</feature>
<reference evidence="3" key="1">
    <citation type="submission" date="2016-10" db="EMBL/GenBank/DDBJ databases">
        <authorList>
            <person name="Varghese N."/>
            <person name="Submissions S."/>
        </authorList>
    </citation>
    <scope>NUCLEOTIDE SEQUENCE [LARGE SCALE GENOMIC DNA]</scope>
    <source>
        <strain evidence="3">LMG 24000</strain>
    </source>
</reference>
<protein>
    <recommendedName>
        <fullName evidence="4">Phosphopantetheine adenylyltransferase</fullName>
    </recommendedName>
</protein>
<dbReference type="OrthoDB" id="1495227at2"/>
<keyword evidence="3" id="KW-1185">Reference proteome</keyword>
<evidence type="ECO:0000313" key="3">
    <source>
        <dbReference type="Proteomes" id="UP000198638"/>
    </source>
</evidence>
<sequence>MKYLIAVPLIIVGIIHLLPVSGVSGARSLAGLYGIALDEPNLTILMRHRAVLFGLLGAFLIYAAFDTRLQALGYIAGFVSVGAFLYLACSTGHLTAQLWRVVLIDVLATVALVIGAGARFWQAHAA</sequence>
<dbReference type="EMBL" id="FNRQ01000005">
    <property type="protein sequence ID" value="SEB02739.1"/>
    <property type="molecule type" value="Genomic_DNA"/>
</dbReference>
<organism evidence="2 3">
    <name type="scientific">Paraburkholderia sartisoli</name>
    <dbReference type="NCBI Taxonomy" id="83784"/>
    <lineage>
        <taxon>Bacteria</taxon>
        <taxon>Pseudomonadati</taxon>
        <taxon>Pseudomonadota</taxon>
        <taxon>Betaproteobacteria</taxon>
        <taxon>Burkholderiales</taxon>
        <taxon>Burkholderiaceae</taxon>
        <taxon>Paraburkholderia</taxon>
    </lineage>
</organism>
<accession>A0A1H4FZH4</accession>
<evidence type="ECO:0000256" key="1">
    <source>
        <dbReference type="SAM" id="Phobius"/>
    </source>
</evidence>
<keyword evidence="1" id="KW-1133">Transmembrane helix</keyword>
<gene>
    <name evidence="2" type="ORF">SAMN05192564_105202</name>
</gene>
<dbReference type="STRING" id="83784.SAMN05192564_105202"/>
<evidence type="ECO:0000313" key="2">
    <source>
        <dbReference type="EMBL" id="SEB02739.1"/>
    </source>
</evidence>
<evidence type="ECO:0008006" key="4">
    <source>
        <dbReference type="Google" id="ProtNLM"/>
    </source>
</evidence>
<feature type="transmembrane region" description="Helical" evidence="1">
    <location>
        <begin position="49"/>
        <end position="65"/>
    </location>
</feature>
<name>A0A1H4FZH4_9BURK</name>
<keyword evidence="1" id="KW-0472">Membrane</keyword>